<dbReference type="Gene3D" id="3.40.50.1100">
    <property type="match status" value="2"/>
</dbReference>
<feature type="compositionally biased region" description="Gly residues" evidence="4">
    <location>
        <begin position="19"/>
        <end position="31"/>
    </location>
</feature>
<gene>
    <name evidence="6" type="ORF">JT362_17735</name>
</gene>
<keyword evidence="7" id="KW-1185">Reference proteome</keyword>
<sequence>MIVTLTDASGCRERVSASGGSGAGPSGGRRVGGVTPALPTPADVDSAAERIAPHARRTPVLRATVDGRPVVFKLEQLQLTGSFKLRGALNALLAGPRAERVVTASGGNHGLAVATAAGLLDLPATVYVPESVPAAKARRIEATGAKLIRHGATYAEAAGAAKTDAAAAGRRYVPAYEDPLVIAGQGTCAAETVRAESDVDVLVAAVGGGGLAAGTVLGAGGRPVVAAEPVGCAAFHAAVGAGAPVDSTVDSVAASALGATRVGELPFAILRDGASSVLVTDAEILAARDRLWEEFRLAVEPAGAVPFAAWLAGHVPGDLPCLILCGANTDWTPA</sequence>
<keyword evidence="2" id="KW-0663">Pyridoxal phosphate</keyword>
<dbReference type="Proteomes" id="UP001156441">
    <property type="component" value="Unassembled WGS sequence"/>
</dbReference>
<organism evidence="6 7">
    <name type="scientific">Actinophytocola gossypii</name>
    <dbReference type="NCBI Taxonomy" id="2812003"/>
    <lineage>
        <taxon>Bacteria</taxon>
        <taxon>Bacillati</taxon>
        <taxon>Actinomycetota</taxon>
        <taxon>Actinomycetes</taxon>
        <taxon>Pseudonocardiales</taxon>
        <taxon>Pseudonocardiaceae</taxon>
    </lineage>
</organism>
<evidence type="ECO:0000259" key="5">
    <source>
        <dbReference type="Pfam" id="PF00291"/>
    </source>
</evidence>
<dbReference type="EMBL" id="JAFFZE010000014">
    <property type="protein sequence ID" value="MCT2584958.1"/>
    <property type="molecule type" value="Genomic_DNA"/>
</dbReference>
<dbReference type="PROSITE" id="PS00165">
    <property type="entry name" value="DEHYDRATASE_SER_THR"/>
    <property type="match status" value="1"/>
</dbReference>
<comment type="caution">
    <text evidence="6">The sequence shown here is derived from an EMBL/GenBank/DDBJ whole genome shotgun (WGS) entry which is preliminary data.</text>
</comment>
<dbReference type="InterPro" id="IPR000634">
    <property type="entry name" value="Ser/Thr_deHydtase_PyrdxlP-BS"/>
</dbReference>
<dbReference type="NCBIfam" id="NF006094">
    <property type="entry name" value="PRK08246.1"/>
    <property type="match status" value="1"/>
</dbReference>
<dbReference type="Pfam" id="PF00291">
    <property type="entry name" value="PALP"/>
    <property type="match status" value="1"/>
</dbReference>
<evidence type="ECO:0000313" key="6">
    <source>
        <dbReference type="EMBL" id="MCT2584958.1"/>
    </source>
</evidence>
<proteinExistence type="predicted"/>
<feature type="domain" description="Tryptophan synthase beta chain-like PALP" evidence="5">
    <location>
        <begin position="52"/>
        <end position="326"/>
    </location>
</feature>
<evidence type="ECO:0000256" key="3">
    <source>
        <dbReference type="ARBA" id="ARBA00023239"/>
    </source>
</evidence>
<evidence type="ECO:0000256" key="1">
    <source>
        <dbReference type="ARBA" id="ARBA00001933"/>
    </source>
</evidence>
<feature type="region of interest" description="Disordered" evidence="4">
    <location>
        <begin position="1"/>
        <end position="36"/>
    </location>
</feature>
<reference evidence="6 7" key="1">
    <citation type="submission" date="2021-02" db="EMBL/GenBank/DDBJ databases">
        <title>Actinophytocola xerophila sp. nov., isolated from soil of cotton cropping field.</title>
        <authorList>
            <person name="Huang R."/>
            <person name="Chen X."/>
            <person name="Ge X."/>
            <person name="Liu W."/>
        </authorList>
    </citation>
    <scope>NUCLEOTIDE SEQUENCE [LARGE SCALE GENOMIC DNA]</scope>
    <source>
        <strain evidence="6 7">S1-96</strain>
    </source>
</reference>
<accession>A0ABT2JB10</accession>
<comment type="cofactor">
    <cofactor evidence="1">
        <name>pyridoxal 5'-phosphate</name>
        <dbReference type="ChEBI" id="CHEBI:597326"/>
    </cofactor>
</comment>
<evidence type="ECO:0000256" key="4">
    <source>
        <dbReference type="SAM" id="MobiDB-lite"/>
    </source>
</evidence>
<dbReference type="SUPFAM" id="SSF53686">
    <property type="entry name" value="Tryptophan synthase beta subunit-like PLP-dependent enzymes"/>
    <property type="match status" value="1"/>
</dbReference>
<evidence type="ECO:0000256" key="2">
    <source>
        <dbReference type="ARBA" id="ARBA00022898"/>
    </source>
</evidence>
<name>A0ABT2JB10_9PSEU</name>
<dbReference type="PANTHER" id="PTHR48078">
    <property type="entry name" value="THREONINE DEHYDRATASE, MITOCHONDRIAL-RELATED"/>
    <property type="match status" value="1"/>
</dbReference>
<dbReference type="InterPro" id="IPR036052">
    <property type="entry name" value="TrpB-like_PALP_sf"/>
</dbReference>
<evidence type="ECO:0000313" key="7">
    <source>
        <dbReference type="Proteomes" id="UP001156441"/>
    </source>
</evidence>
<protein>
    <submittedName>
        <fullName evidence="6">Serine/threonine dehydratase</fullName>
    </submittedName>
</protein>
<keyword evidence="3" id="KW-0456">Lyase</keyword>
<dbReference type="PANTHER" id="PTHR48078:SF6">
    <property type="entry name" value="L-THREONINE DEHYDRATASE CATABOLIC TDCB"/>
    <property type="match status" value="1"/>
</dbReference>
<dbReference type="InterPro" id="IPR001926">
    <property type="entry name" value="TrpB-like_PALP"/>
</dbReference>
<dbReference type="InterPro" id="IPR050147">
    <property type="entry name" value="Ser/Thr_Dehydratase"/>
</dbReference>